<evidence type="ECO:0000313" key="13">
    <source>
        <dbReference type="EMBL" id="MFB9909023.1"/>
    </source>
</evidence>
<keyword evidence="6 9" id="KW-0067">ATP-binding</keyword>
<sequence>MSTSTVKRGPRLAGPEMPEGQEELQEPPVMPEPATRDFSSVLMFLPMAIGPIAMVLVFSSIGTVGASPFIYIMAGAMAIGMVAMGLSQLSRGAGDRKRKLNAERRDYLRYIGQLRRRARETADAQRKAVAWNNPDPSWLWSLARGPRLWERRGSHDDFGRVRIGLGTQQAAMEFTPPSTKPIEDLEPLSAISLRRFSETYRTVTGIPISVGLRSFTSVEFAGDATDAVGLVRAMLGQLVTFHAPDELRLAVLTGEANQAEWDWVKWLPHTAHPTARDAAGPLRMLTCDHDELMDLLGPEVTDRGDHDKSVLAGVAEPLVVVVAHLASIPEHSPLFGPGLRNVVLLDVTGTMPGGAKVLRLTCRDGRVSYPAGEDTGSATCDALSLGQAESLARIIAPRRTSGTVDVVDRPFETDFELTTLLGVRDVHTFDVNGLWRQRTPQRARMQVPIGVTEDGEVVELDLKESAQGGMGPHGMLIGATGSGKSELLRTLVCGLAATHSSEILNFVLVDFKGGATFLGMDKLPHTSAVITNLADELPLVDRMQDSLNGELIRRQEILRDSGYASLFEYEKARATGGQLAPLPTLLVVVDEFSELLASKPEFMELFVSIGRLGRSLGVHLLLASQRLDEGRIHRVEGHLSYRVALRTFSSMESRSVIGVASAYELPSAPGNGYLKIDTSTLIRFKGAYVSGPCATAAPEGGKATEETAAGEIAPFYTRPNPLLHQIHPVESEQPAKAAAPEPAGDDAPSLAEVLIGRLVGAGPAARQVWLPPLADSPSLDSLLPSVLPHPELGMSVQDPAVRGLLRVPVGLVDRPYEQVRELLVADLSGSDGHVGIVGAPMTGKSTLLRTLILGLALTHTPEEVQFYGLDFGGGGIMSISGLPHVGSVATRMERDRVVRTIEEIIQVMELREAAFAERGFESMSAYRQARMAGQVDDPHGEVFLVIDGWFTLRQDFGDLESKLTEIAARGLSFGIHLVVTSTRWSEIRPWLRDVLGTRFELRLGDAMESEVASRKAATVPNQPGRGLTSSGFHFLAALPRLDGSGDTEDLASATKSIVEEARTFWPGRSAPGVRLLPTKLPIVDLPRPEGDLRICLGQDEQRLNPVWHDFTVTPHLFLLGDAETGKTNALRLVLRSIVAGYRPGEAKILLGDSRRDLDGMVPDEYRIGHAIGSDTLTDLATKAAVSLHKRVPGPDISSERLRKRDWWDGPQLFVVVDDYELFGGGMTMGTPMDALLPLLAQGVHIGFHLVVARSSANALRGMMDPVLRRLWELGTPALLFSYPKEEGKFLGEAAPRTLPPGRAQLVTRRGVKLIQTGFVPVAASQHGDDVAVGVSSRRSGT</sequence>
<dbReference type="RefSeq" id="WP_377861315.1">
    <property type="nucleotide sequence ID" value="NZ_JBHLZU010000032.1"/>
</dbReference>
<dbReference type="Gene3D" id="3.40.50.300">
    <property type="entry name" value="P-loop containing nucleotide triphosphate hydrolases"/>
    <property type="match status" value="3"/>
</dbReference>
<feature type="domain" description="FtsK" evidence="12">
    <location>
        <begin position="455"/>
        <end position="654"/>
    </location>
</feature>
<evidence type="ECO:0000256" key="9">
    <source>
        <dbReference type="PROSITE-ProRule" id="PRU00289"/>
    </source>
</evidence>
<dbReference type="InterPro" id="IPR002543">
    <property type="entry name" value="FtsK_dom"/>
</dbReference>
<dbReference type="EMBL" id="JBHLZU010000032">
    <property type="protein sequence ID" value="MFB9909023.1"/>
    <property type="molecule type" value="Genomic_DNA"/>
</dbReference>
<protein>
    <submittedName>
        <fullName evidence="13">Type VII secretion protein EccCa</fullName>
    </submittedName>
</protein>
<dbReference type="InterPro" id="IPR027417">
    <property type="entry name" value="P-loop_NTPase"/>
</dbReference>
<dbReference type="NCBIfam" id="TIGR03925">
    <property type="entry name" value="T7SS_EccC_b"/>
    <property type="match status" value="1"/>
</dbReference>
<proteinExistence type="predicted"/>
<feature type="binding site" evidence="9">
    <location>
        <begin position="1120"/>
        <end position="1127"/>
    </location>
    <ligand>
        <name>ATP</name>
        <dbReference type="ChEBI" id="CHEBI:30616"/>
    </ligand>
</feature>
<comment type="subcellular location">
    <subcellularLocation>
        <location evidence="1">Cell membrane</location>
        <topology evidence="1">Multi-pass membrane protein</topology>
    </subcellularLocation>
</comment>
<reference evidence="13 14" key="1">
    <citation type="submission" date="2024-09" db="EMBL/GenBank/DDBJ databases">
        <authorList>
            <person name="Sun Q."/>
            <person name="Mori K."/>
        </authorList>
    </citation>
    <scope>NUCLEOTIDE SEQUENCE [LARGE SCALE GENOMIC DNA]</scope>
    <source>
        <strain evidence="13 14">TBRC 7907</strain>
    </source>
</reference>
<evidence type="ECO:0000256" key="1">
    <source>
        <dbReference type="ARBA" id="ARBA00004651"/>
    </source>
</evidence>
<keyword evidence="8 11" id="KW-0472">Membrane</keyword>
<dbReference type="InterPro" id="IPR003593">
    <property type="entry name" value="AAA+_ATPase"/>
</dbReference>
<evidence type="ECO:0000256" key="3">
    <source>
        <dbReference type="ARBA" id="ARBA00022692"/>
    </source>
</evidence>
<evidence type="ECO:0000256" key="11">
    <source>
        <dbReference type="SAM" id="Phobius"/>
    </source>
</evidence>
<evidence type="ECO:0000313" key="14">
    <source>
        <dbReference type="Proteomes" id="UP001589693"/>
    </source>
</evidence>
<evidence type="ECO:0000256" key="2">
    <source>
        <dbReference type="ARBA" id="ARBA00022475"/>
    </source>
</evidence>
<name>A0ABV6A760_9PSEU</name>
<dbReference type="PANTHER" id="PTHR22683:SF1">
    <property type="entry name" value="TYPE VII SECRETION SYSTEM PROTEIN ESSC"/>
    <property type="match status" value="1"/>
</dbReference>
<dbReference type="InterPro" id="IPR050206">
    <property type="entry name" value="FtsK/SpoIIIE/SftA"/>
</dbReference>
<dbReference type="SMART" id="SM00382">
    <property type="entry name" value="AAA"/>
    <property type="match status" value="3"/>
</dbReference>
<dbReference type="Proteomes" id="UP001589693">
    <property type="component" value="Unassembled WGS sequence"/>
</dbReference>
<gene>
    <name evidence="13" type="primary">eccCa</name>
    <name evidence="13" type="ORF">ACFFQA_34225</name>
</gene>
<dbReference type="PROSITE" id="PS50901">
    <property type="entry name" value="FTSK"/>
    <property type="match status" value="3"/>
</dbReference>
<evidence type="ECO:0000256" key="5">
    <source>
        <dbReference type="ARBA" id="ARBA00022741"/>
    </source>
</evidence>
<feature type="transmembrane region" description="Helical" evidence="11">
    <location>
        <begin position="69"/>
        <end position="89"/>
    </location>
</feature>
<keyword evidence="4" id="KW-0677">Repeat</keyword>
<feature type="domain" description="FtsK" evidence="12">
    <location>
        <begin position="1103"/>
        <end position="1288"/>
    </location>
</feature>
<keyword evidence="7 11" id="KW-1133">Transmembrane helix</keyword>
<evidence type="ECO:0000256" key="4">
    <source>
        <dbReference type="ARBA" id="ARBA00022737"/>
    </source>
</evidence>
<feature type="binding site" evidence="9">
    <location>
        <begin position="478"/>
        <end position="485"/>
    </location>
    <ligand>
        <name>ATP</name>
        <dbReference type="ChEBI" id="CHEBI:30616"/>
    </ligand>
</feature>
<evidence type="ECO:0000256" key="6">
    <source>
        <dbReference type="ARBA" id="ARBA00022840"/>
    </source>
</evidence>
<feature type="region of interest" description="Disordered" evidence="10">
    <location>
        <begin position="1"/>
        <end position="32"/>
    </location>
</feature>
<dbReference type="PANTHER" id="PTHR22683">
    <property type="entry name" value="SPORULATION PROTEIN RELATED"/>
    <property type="match status" value="1"/>
</dbReference>
<dbReference type="InterPro" id="IPR023837">
    <property type="entry name" value="EccCb-like_Actinobacteria"/>
</dbReference>
<feature type="transmembrane region" description="Helical" evidence="11">
    <location>
        <begin position="38"/>
        <end position="57"/>
    </location>
</feature>
<dbReference type="SUPFAM" id="SSF52540">
    <property type="entry name" value="P-loop containing nucleoside triphosphate hydrolases"/>
    <property type="match status" value="3"/>
</dbReference>
<dbReference type="NCBIfam" id="TIGR03924">
    <property type="entry name" value="T7SS_EccC_a"/>
    <property type="match status" value="1"/>
</dbReference>
<keyword evidence="14" id="KW-1185">Reference proteome</keyword>
<evidence type="ECO:0000256" key="8">
    <source>
        <dbReference type="ARBA" id="ARBA00023136"/>
    </source>
</evidence>
<keyword evidence="3 11" id="KW-0812">Transmembrane</keyword>
<evidence type="ECO:0000256" key="7">
    <source>
        <dbReference type="ARBA" id="ARBA00022989"/>
    </source>
</evidence>
<feature type="binding site" evidence="9">
    <location>
        <begin position="838"/>
        <end position="845"/>
    </location>
    <ligand>
        <name>ATP</name>
        <dbReference type="ChEBI" id="CHEBI:30616"/>
    </ligand>
</feature>
<feature type="domain" description="FtsK" evidence="12">
    <location>
        <begin position="819"/>
        <end position="1010"/>
    </location>
</feature>
<comment type="caution">
    <text evidence="13">The sequence shown here is derived from an EMBL/GenBank/DDBJ whole genome shotgun (WGS) entry which is preliminary data.</text>
</comment>
<evidence type="ECO:0000256" key="10">
    <source>
        <dbReference type="SAM" id="MobiDB-lite"/>
    </source>
</evidence>
<dbReference type="Pfam" id="PF01580">
    <property type="entry name" value="FtsK_SpoIIIE"/>
    <property type="match status" value="2"/>
</dbReference>
<evidence type="ECO:0000259" key="12">
    <source>
        <dbReference type="PROSITE" id="PS50901"/>
    </source>
</evidence>
<organism evidence="13 14">
    <name type="scientific">Allokutzneria oryzae</name>
    <dbReference type="NCBI Taxonomy" id="1378989"/>
    <lineage>
        <taxon>Bacteria</taxon>
        <taxon>Bacillati</taxon>
        <taxon>Actinomycetota</taxon>
        <taxon>Actinomycetes</taxon>
        <taxon>Pseudonocardiales</taxon>
        <taxon>Pseudonocardiaceae</taxon>
        <taxon>Allokutzneria</taxon>
    </lineage>
</organism>
<dbReference type="InterPro" id="IPR023836">
    <property type="entry name" value="EccCa-like_Actinobacteria"/>
</dbReference>
<keyword evidence="2" id="KW-1003">Cell membrane</keyword>
<accession>A0ABV6A760</accession>
<keyword evidence="5 9" id="KW-0547">Nucleotide-binding</keyword>